<accession>A0A0C1IMR9</accession>
<gene>
    <name evidence="2" type="ORF">OI18_06385</name>
</gene>
<dbReference type="SUPFAM" id="SSF52129">
    <property type="entry name" value="Caspase-like"/>
    <property type="match status" value="1"/>
</dbReference>
<dbReference type="OrthoDB" id="9812126at2"/>
<dbReference type="AlphaFoldDB" id="A0A0C1IMR9"/>
<dbReference type="GO" id="GO:0006508">
    <property type="term" value="P:proteolysis"/>
    <property type="evidence" value="ECO:0007669"/>
    <property type="project" value="InterPro"/>
</dbReference>
<sequence length="305" mass="34830">MKCHYILFKRIEPWNISLLLLSLVFSSSLEAQKKSYLLMVGLEDIDYAAYQKKGKHYDPAATIGVVNDLTNMKFVLGTNYSISITLKDKLASRKSILDTLRYIGRNVKAGDFFLFYFTGHGDTIKDRSLDELQGYDQELIAYDQPIVDDELYRIFMQYFKETENVMIVDACHSGSMYKIARPFIDYGPGKMAVASFEMKSTNKMMRSGSCSLNMQQYLDEPFSLLYLGAAPNDQPALGQLSGGVLTRGIYLINLRAKQSNRWQQYTYPKFTCELKDLIRKSGQDIQYLEIGQVSTVTSNKIPFTH</sequence>
<dbReference type="GO" id="GO:0005737">
    <property type="term" value="C:cytoplasm"/>
    <property type="evidence" value="ECO:0007669"/>
    <property type="project" value="TreeGrafter"/>
</dbReference>
<dbReference type="Pfam" id="PF00656">
    <property type="entry name" value="Peptidase_C14"/>
    <property type="match status" value="1"/>
</dbReference>
<evidence type="ECO:0000313" key="2">
    <source>
        <dbReference type="EMBL" id="KIC95500.1"/>
    </source>
</evidence>
<reference evidence="2 3" key="1">
    <citation type="submission" date="2014-11" db="EMBL/GenBank/DDBJ databases">
        <title>Genome sequence of Flavihumibacter solisilvae 3-3.</title>
        <authorList>
            <person name="Zhou G."/>
            <person name="Li M."/>
            <person name="Wang G."/>
        </authorList>
    </citation>
    <scope>NUCLEOTIDE SEQUENCE [LARGE SCALE GENOMIC DNA]</scope>
    <source>
        <strain evidence="2 3">3-3</strain>
    </source>
</reference>
<dbReference type="RefSeq" id="WP_039138136.1">
    <property type="nucleotide sequence ID" value="NZ_JSVC01000006.1"/>
</dbReference>
<evidence type="ECO:0000259" key="1">
    <source>
        <dbReference type="Pfam" id="PF00656"/>
    </source>
</evidence>
<dbReference type="Proteomes" id="UP000031408">
    <property type="component" value="Unassembled WGS sequence"/>
</dbReference>
<dbReference type="InterPro" id="IPR050452">
    <property type="entry name" value="Metacaspase"/>
</dbReference>
<keyword evidence="3" id="KW-1185">Reference proteome</keyword>
<dbReference type="STRING" id="1349421.OI18_06385"/>
<dbReference type="PANTHER" id="PTHR48104:SF30">
    <property type="entry name" value="METACASPASE-1"/>
    <property type="match status" value="1"/>
</dbReference>
<evidence type="ECO:0000313" key="3">
    <source>
        <dbReference type="Proteomes" id="UP000031408"/>
    </source>
</evidence>
<dbReference type="PANTHER" id="PTHR48104">
    <property type="entry name" value="METACASPASE-4"/>
    <property type="match status" value="1"/>
</dbReference>
<dbReference type="InterPro" id="IPR011600">
    <property type="entry name" value="Pept_C14_caspase"/>
</dbReference>
<protein>
    <recommendedName>
        <fullName evidence="1">Peptidase C14 caspase domain-containing protein</fullName>
    </recommendedName>
</protein>
<dbReference type="GO" id="GO:0004197">
    <property type="term" value="F:cysteine-type endopeptidase activity"/>
    <property type="evidence" value="ECO:0007669"/>
    <property type="project" value="InterPro"/>
</dbReference>
<dbReference type="InterPro" id="IPR029030">
    <property type="entry name" value="Caspase-like_dom_sf"/>
</dbReference>
<organism evidence="2 3">
    <name type="scientific">Flavihumibacter solisilvae</name>
    <dbReference type="NCBI Taxonomy" id="1349421"/>
    <lineage>
        <taxon>Bacteria</taxon>
        <taxon>Pseudomonadati</taxon>
        <taxon>Bacteroidota</taxon>
        <taxon>Chitinophagia</taxon>
        <taxon>Chitinophagales</taxon>
        <taxon>Chitinophagaceae</taxon>
        <taxon>Flavihumibacter</taxon>
    </lineage>
</organism>
<name>A0A0C1IMR9_9BACT</name>
<dbReference type="Gene3D" id="3.40.50.1460">
    <property type="match status" value="1"/>
</dbReference>
<comment type="caution">
    <text evidence="2">The sequence shown here is derived from an EMBL/GenBank/DDBJ whole genome shotgun (WGS) entry which is preliminary data.</text>
</comment>
<feature type="domain" description="Peptidase C14 caspase" evidence="1">
    <location>
        <begin position="62"/>
        <end position="176"/>
    </location>
</feature>
<dbReference type="EMBL" id="JSVC01000006">
    <property type="protein sequence ID" value="KIC95500.1"/>
    <property type="molecule type" value="Genomic_DNA"/>
</dbReference>
<proteinExistence type="predicted"/>